<sequence length="61" mass="6814">MFSKFVWDVLPPLGEVSLLAMEFLNEQAGIDVPTSEQFAGTIVVMVGLSFLWGVVYHFGRH</sequence>
<keyword evidence="1" id="KW-0472">Membrane</keyword>
<keyword evidence="3" id="KW-1185">Reference proteome</keyword>
<dbReference type="AlphaFoldDB" id="C7NV19"/>
<dbReference type="eggNOG" id="arCOG09151">
    <property type="taxonomic scope" value="Archaea"/>
</dbReference>
<dbReference type="HOGENOM" id="CLU_2911446_0_0_2"/>
<dbReference type="KEGG" id="hut:Huta_2264"/>
<evidence type="ECO:0000256" key="1">
    <source>
        <dbReference type="SAM" id="Phobius"/>
    </source>
</evidence>
<proteinExistence type="predicted"/>
<accession>C7NV19</accession>
<keyword evidence="1" id="KW-1133">Transmembrane helix</keyword>
<evidence type="ECO:0000313" key="2">
    <source>
        <dbReference type="EMBL" id="ACV12431.1"/>
    </source>
</evidence>
<reference evidence="2 3" key="1">
    <citation type="journal article" date="2009" name="Stand. Genomic Sci.">
        <title>Complete genome sequence of Halorhabdus utahensis type strain (AX-2).</title>
        <authorList>
            <person name="Anderson I."/>
            <person name="Tindall B.J."/>
            <person name="Pomrenke H."/>
            <person name="Goker M."/>
            <person name="Lapidus A."/>
            <person name="Nolan M."/>
            <person name="Copeland A."/>
            <person name="Glavina Del Rio T."/>
            <person name="Chen F."/>
            <person name="Tice H."/>
            <person name="Cheng J.F."/>
            <person name="Lucas S."/>
            <person name="Chertkov O."/>
            <person name="Bruce D."/>
            <person name="Brettin T."/>
            <person name="Detter J.C."/>
            <person name="Han C."/>
            <person name="Goodwin L."/>
            <person name="Land M."/>
            <person name="Hauser L."/>
            <person name="Chang Y.J."/>
            <person name="Jeffries C.D."/>
            <person name="Pitluck S."/>
            <person name="Pati A."/>
            <person name="Mavromatis K."/>
            <person name="Ivanova N."/>
            <person name="Ovchinnikova G."/>
            <person name="Chen A."/>
            <person name="Palaniappan K."/>
            <person name="Chain P."/>
            <person name="Rohde M."/>
            <person name="Bristow J."/>
            <person name="Eisen J.A."/>
            <person name="Markowitz V."/>
            <person name="Hugenholtz P."/>
            <person name="Kyrpides N.C."/>
            <person name="Klenk H.P."/>
        </authorList>
    </citation>
    <scope>NUCLEOTIDE SEQUENCE [LARGE SCALE GENOMIC DNA]</scope>
    <source>
        <strain evidence="3">DSM 12940 / JCM 11049 / AX-2</strain>
    </source>
</reference>
<dbReference type="Proteomes" id="UP000002071">
    <property type="component" value="Chromosome"/>
</dbReference>
<evidence type="ECO:0000313" key="3">
    <source>
        <dbReference type="Proteomes" id="UP000002071"/>
    </source>
</evidence>
<name>C7NV19_HALUD</name>
<feature type="transmembrane region" description="Helical" evidence="1">
    <location>
        <begin position="38"/>
        <end position="58"/>
    </location>
</feature>
<keyword evidence="1" id="KW-0812">Transmembrane</keyword>
<organism evidence="2 3">
    <name type="scientific">Halorhabdus utahensis (strain DSM 12940 / JCM 11049 / AX-2)</name>
    <dbReference type="NCBI Taxonomy" id="519442"/>
    <lineage>
        <taxon>Archaea</taxon>
        <taxon>Methanobacteriati</taxon>
        <taxon>Methanobacteriota</taxon>
        <taxon>Stenosarchaea group</taxon>
        <taxon>Halobacteria</taxon>
        <taxon>Halobacteriales</taxon>
        <taxon>Haloarculaceae</taxon>
        <taxon>Halorhabdus</taxon>
    </lineage>
</organism>
<dbReference type="EMBL" id="CP001687">
    <property type="protein sequence ID" value="ACV12431.1"/>
    <property type="molecule type" value="Genomic_DNA"/>
</dbReference>
<gene>
    <name evidence="2" type="ordered locus">Huta_2264</name>
</gene>
<protein>
    <submittedName>
        <fullName evidence="2">Uncharacterized protein</fullName>
    </submittedName>
</protein>